<feature type="region of interest" description="Disordered" evidence="1">
    <location>
        <begin position="242"/>
        <end position="283"/>
    </location>
</feature>
<dbReference type="AlphaFoldDB" id="A0A366DA21"/>
<accession>A0A366DA21</accession>
<protein>
    <submittedName>
        <fullName evidence="2">Uncharacterized protein</fullName>
    </submittedName>
</protein>
<reference evidence="2 3" key="1">
    <citation type="submission" date="2018-06" db="EMBL/GenBank/DDBJ databases">
        <title>Genomic Encyclopedia of Type Strains, Phase IV (KMG-IV): sequencing the most valuable type-strain genomes for metagenomic binning, comparative biology and taxonomic classification.</title>
        <authorList>
            <person name="Goeker M."/>
        </authorList>
    </citation>
    <scope>NUCLEOTIDE SEQUENCE [LARGE SCALE GENOMIC DNA]</scope>
    <source>
        <strain evidence="2 3">DSM 44599</strain>
    </source>
</reference>
<dbReference type="Gene3D" id="1.10.287.620">
    <property type="entry name" value="Helix Hairpins"/>
    <property type="match status" value="1"/>
</dbReference>
<proteinExistence type="predicted"/>
<dbReference type="STRING" id="1210090.GCA_001613185_05706"/>
<organism evidence="2 3">
    <name type="scientific">Nocardia puris</name>
    <dbReference type="NCBI Taxonomy" id="208602"/>
    <lineage>
        <taxon>Bacteria</taxon>
        <taxon>Bacillati</taxon>
        <taxon>Actinomycetota</taxon>
        <taxon>Actinomycetes</taxon>
        <taxon>Mycobacteriales</taxon>
        <taxon>Nocardiaceae</taxon>
        <taxon>Nocardia</taxon>
    </lineage>
</organism>
<sequence>MSLRLASMTPDEVAVDLYGLPPAEFTAARAARVAEAKRAGDKELAAAIGALRKPTVSAWAVNLLVRAEPGEVDALLRLASALRAAQRELSGERLRELSVQRQQVVNALARRAGALAADAGKRIGETGLREIAATLTAALADPEVAERVRTGTLSAAATYEGFGPAGLSLVPAAAPEAPEPAESAEPEETGEAARRELDDALADLEIARAALDSATEAAAEAERRLAEARARITELREELEHAEQQKQFARTGERAAQDQVVSARRQVERAKSRVDRARARAGD</sequence>
<gene>
    <name evidence="2" type="ORF">DFR74_11284</name>
</gene>
<comment type="caution">
    <text evidence="2">The sequence shown here is derived from an EMBL/GenBank/DDBJ whole genome shotgun (WGS) entry which is preliminary data.</text>
</comment>
<evidence type="ECO:0000313" key="2">
    <source>
        <dbReference type="EMBL" id="RBO86912.1"/>
    </source>
</evidence>
<evidence type="ECO:0000313" key="3">
    <source>
        <dbReference type="Proteomes" id="UP000252586"/>
    </source>
</evidence>
<feature type="region of interest" description="Disordered" evidence="1">
    <location>
        <begin position="173"/>
        <end position="192"/>
    </location>
</feature>
<name>A0A366DA21_9NOCA</name>
<dbReference type="EMBL" id="QNRE01000012">
    <property type="protein sequence ID" value="RBO86912.1"/>
    <property type="molecule type" value="Genomic_DNA"/>
</dbReference>
<dbReference type="Proteomes" id="UP000252586">
    <property type="component" value="Unassembled WGS sequence"/>
</dbReference>
<feature type="compositionally biased region" description="Basic and acidic residues" evidence="1">
    <location>
        <begin position="265"/>
        <end position="283"/>
    </location>
</feature>
<keyword evidence="3" id="KW-1185">Reference proteome</keyword>
<evidence type="ECO:0000256" key="1">
    <source>
        <dbReference type="SAM" id="MobiDB-lite"/>
    </source>
</evidence>